<organism evidence="2">
    <name type="scientific">Ixodes ricinus</name>
    <name type="common">Common tick</name>
    <name type="synonym">Acarus ricinus</name>
    <dbReference type="NCBI Taxonomy" id="34613"/>
    <lineage>
        <taxon>Eukaryota</taxon>
        <taxon>Metazoa</taxon>
        <taxon>Ecdysozoa</taxon>
        <taxon>Arthropoda</taxon>
        <taxon>Chelicerata</taxon>
        <taxon>Arachnida</taxon>
        <taxon>Acari</taxon>
        <taxon>Parasitiformes</taxon>
        <taxon>Ixodida</taxon>
        <taxon>Ixodoidea</taxon>
        <taxon>Ixodidae</taxon>
        <taxon>Ixodinae</taxon>
        <taxon>Ixodes</taxon>
    </lineage>
</organism>
<evidence type="ECO:0000256" key="1">
    <source>
        <dbReference type="SAM" id="SignalP"/>
    </source>
</evidence>
<evidence type="ECO:0000313" key="2">
    <source>
        <dbReference type="EMBL" id="JAA68653.1"/>
    </source>
</evidence>
<dbReference type="EMBL" id="GADI01005155">
    <property type="protein sequence ID" value="JAA68653.1"/>
    <property type="molecule type" value="mRNA"/>
</dbReference>
<protein>
    <submittedName>
        <fullName evidence="2">Putative ixodes 10 kDa peptide protein</fullName>
    </submittedName>
</protein>
<name>A0A0K8RCU9_IXORI</name>
<sequence>MQLVVFAVVLILPALQREGFLSGIELQEDCKDIIERFGDMSCGLEGFGGLEDIDPILCTLKCSGNGRPKLPKGACSDGDLNCTLFGREELRNWGQGLQSRVNQVLKSWCPGYPRK</sequence>
<reference evidence="2" key="1">
    <citation type="submission" date="2012-12" db="EMBL/GenBank/DDBJ databases">
        <title>Identification and characterization of a phenylalanine ammonia-lyase gene family in Isatis indigotica Fort.</title>
        <authorList>
            <person name="Liu Q."/>
            <person name="Chen J."/>
            <person name="Zhou X."/>
            <person name="Di P."/>
            <person name="Xiao Y."/>
            <person name="Xuan H."/>
            <person name="Zhang L."/>
            <person name="Chen W."/>
        </authorList>
    </citation>
    <scope>NUCLEOTIDE SEQUENCE</scope>
    <source>
        <tissue evidence="2">Salivary gland</tissue>
    </source>
</reference>
<dbReference type="AlphaFoldDB" id="A0A0K8RCU9"/>
<proteinExistence type="evidence at transcript level"/>
<accession>A0A0K8RCU9</accession>
<feature type="signal peptide" evidence="1">
    <location>
        <begin position="1"/>
        <end position="16"/>
    </location>
</feature>
<feature type="chain" id="PRO_5005517398" evidence="1">
    <location>
        <begin position="17"/>
        <end position="115"/>
    </location>
</feature>
<keyword evidence="1" id="KW-0732">Signal</keyword>